<gene>
    <name evidence="2" type="ORF">HPB52_002875</name>
</gene>
<comment type="caution">
    <text evidence="2">The sequence shown here is derived from an EMBL/GenBank/DDBJ whole genome shotgun (WGS) entry which is preliminary data.</text>
</comment>
<evidence type="ECO:0008006" key="4">
    <source>
        <dbReference type="Google" id="ProtNLM"/>
    </source>
</evidence>
<sequence>MSTSMHGSRKKARDEEVEEEENKAGCMAAGPAATLWQWMEDAVRLLWRTVGYGDRQREPTYTELLLEQLSNWTSELGLFTIVCLGATWLLVKLGFVMCDTEPFLLIEYAVGGVRLSDVMFENIEQVHSIVAQVILGLAIAEEALQFEHRDIQMENVLVKMTPNETAVFVYNKKKIVLHTRGVIACVIDFNLSRATIGKSPRGTAAGSDEAHRAKLRKSGFSEVEFIEAKRRGWAKNDTHLVWGTCWYEDCFSKTLGNSVALNGIFTEKALTQLVIQIPALVMDGIMVGL</sequence>
<dbReference type="SUPFAM" id="SSF56112">
    <property type="entry name" value="Protein kinase-like (PK-like)"/>
    <property type="match status" value="1"/>
</dbReference>
<dbReference type="PANTHER" id="PTHR24419:SF18">
    <property type="entry name" value="SERINE_THREONINE-PROTEIN KINASE HASPIN"/>
    <property type="match status" value="1"/>
</dbReference>
<organism evidence="2 3">
    <name type="scientific">Rhipicephalus sanguineus</name>
    <name type="common">Brown dog tick</name>
    <name type="synonym">Ixodes sanguineus</name>
    <dbReference type="NCBI Taxonomy" id="34632"/>
    <lineage>
        <taxon>Eukaryota</taxon>
        <taxon>Metazoa</taxon>
        <taxon>Ecdysozoa</taxon>
        <taxon>Arthropoda</taxon>
        <taxon>Chelicerata</taxon>
        <taxon>Arachnida</taxon>
        <taxon>Acari</taxon>
        <taxon>Parasitiformes</taxon>
        <taxon>Ixodida</taxon>
        <taxon>Ixodoidea</taxon>
        <taxon>Ixodidae</taxon>
        <taxon>Rhipicephalinae</taxon>
        <taxon>Rhipicephalus</taxon>
        <taxon>Rhipicephalus</taxon>
    </lineage>
</organism>
<reference evidence="2" key="2">
    <citation type="submission" date="2021-09" db="EMBL/GenBank/DDBJ databases">
        <authorList>
            <person name="Jia N."/>
            <person name="Wang J."/>
            <person name="Shi W."/>
            <person name="Du L."/>
            <person name="Sun Y."/>
            <person name="Zhan W."/>
            <person name="Jiang J."/>
            <person name="Wang Q."/>
            <person name="Zhang B."/>
            <person name="Ji P."/>
            <person name="Sakyi L.B."/>
            <person name="Cui X."/>
            <person name="Yuan T."/>
            <person name="Jiang B."/>
            <person name="Yang W."/>
            <person name="Lam T.T.-Y."/>
            <person name="Chang Q."/>
            <person name="Ding S."/>
            <person name="Wang X."/>
            <person name="Zhu J."/>
            <person name="Ruan X."/>
            <person name="Zhao L."/>
            <person name="Wei J."/>
            <person name="Que T."/>
            <person name="Du C."/>
            <person name="Cheng J."/>
            <person name="Dai P."/>
            <person name="Han X."/>
            <person name="Huang E."/>
            <person name="Gao Y."/>
            <person name="Liu J."/>
            <person name="Shao H."/>
            <person name="Ye R."/>
            <person name="Li L."/>
            <person name="Wei W."/>
            <person name="Wang X."/>
            <person name="Wang C."/>
            <person name="Huo Q."/>
            <person name="Li W."/>
            <person name="Guo W."/>
            <person name="Chen H."/>
            <person name="Chen S."/>
            <person name="Zhou L."/>
            <person name="Zhou L."/>
            <person name="Ni X."/>
            <person name="Tian J."/>
            <person name="Zhou Y."/>
            <person name="Sheng Y."/>
            <person name="Liu T."/>
            <person name="Pan Y."/>
            <person name="Xia L."/>
            <person name="Li J."/>
            <person name="Zhao F."/>
            <person name="Cao W."/>
        </authorList>
    </citation>
    <scope>NUCLEOTIDE SEQUENCE</scope>
    <source>
        <strain evidence="2">Rsan-2018</strain>
        <tissue evidence="2">Larvae</tissue>
    </source>
</reference>
<reference evidence="2" key="1">
    <citation type="journal article" date="2020" name="Cell">
        <title>Large-Scale Comparative Analyses of Tick Genomes Elucidate Their Genetic Diversity and Vector Capacities.</title>
        <authorList>
            <consortium name="Tick Genome and Microbiome Consortium (TIGMIC)"/>
            <person name="Jia N."/>
            <person name="Wang J."/>
            <person name="Shi W."/>
            <person name="Du L."/>
            <person name="Sun Y."/>
            <person name="Zhan W."/>
            <person name="Jiang J.F."/>
            <person name="Wang Q."/>
            <person name="Zhang B."/>
            <person name="Ji P."/>
            <person name="Bell-Sakyi L."/>
            <person name="Cui X.M."/>
            <person name="Yuan T.T."/>
            <person name="Jiang B.G."/>
            <person name="Yang W.F."/>
            <person name="Lam T.T."/>
            <person name="Chang Q.C."/>
            <person name="Ding S.J."/>
            <person name="Wang X.J."/>
            <person name="Zhu J.G."/>
            <person name="Ruan X.D."/>
            <person name="Zhao L."/>
            <person name="Wei J.T."/>
            <person name="Ye R.Z."/>
            <person name="Que T.C."/>
            <person name="Du C.H."/>
            <person name="Zhou Y.H."/>
            <person name="Cheng J.X."/>
            <person name="Dai P.F."/>
            <person name="Guo W.B."/>
            <person name="Han X.H."/>
            <person name="Huang E.J."/>
            <person name="Li L.F."/>
            <person name="Wei W."/>
            <person name="Gao Y.C."/>
            <person name="Liu J.Z."/>
            <person name="Shao H.Z."/>
            <person name="Wang X."/>
            <person name="Wang C.C."/>
            <person name="Yang T.C."/>
            <person name="Huo Q.B."/>
            <person name="Li W."/>
            <person name="Chen H.Y."/>
            <person name="Chen S.E."/>
            <person name="Zhou L.G."/>
            <person name="Ni X.B."/>
            <person name="Tian J.H."/>
            <person name="Sheng Y."/>
            <person name="Liu T."/>
            <person name="Pan Y.S."/>
            <person name="Xia L.Y."/>
            <person name="Li J."/>
            <person name="Zhao F."/>
            <person name="Cao W.C."/>
        </authorList>
    </citation>
    <scope>NUCLEOTIDE SEQUENCE</scope>
    <source>
        <strain evidence="2">Rsan-2018</strain>
    </source>
</reference>
<dbReference type="Proteomes" id="UP000821837">
    <property type="component" value="Chromosome 1"/>
</dbReference>
<evidence type="ECO:0000313" key="3">
    <source>
        <dbReference type="Proteomes" id="UP000821837"/>
    </source>
</evidence>
<evidence type="ECO:0000256" key="1">
    <source>
        <dbReference type="SAM" id="MobiDB-lite"/>
    </source>
</evidence>
<dbReference type="EMBL" id="JABSTV010001245">
    <property type="protein sequence ID" value="KAH7982080.1"/>
    <property type="molecule type" value="Genomic_DNA"/>
</dbReference>
<feature type="region of interest" description="Disordered" evidence="1">
    <location>
        <begin position="1"/>
        <end position="24"/>
    </location>
</feature>
<proteinExistence type="predicted"/>
<dbReference type="VEuPathDB" id="VectorBase:RSAN_056320"/>
<evidence type="ECO:0000313" key="2">
    <source>
        <dbReference type="EMBL" id="KAH7982080.1"/>
    </source>
</evidence>
<keyword evidence="3" id="KW-1185">Reference proteome</keyword>
<dbReference type="GO" id="GO:0035556">
    <property type="term" value="P:intracellular signal transduction"/>
    <property type="evidence" value="ECO:0007669"/>
    <property type="project" value="TreeGrafter"/>
</dbReference>
<dbReference type="GO" id="GO:0000278">
    <property type="term" value="P:mitotic cell cycle"/>
    <property type="evidence" value="ECO:0007669"/>
    <property type="project" value="TreeGrafter"/>
</dbReference>
<protein>
    <recommendedName>
        <fullName evidence="4">Protein kinase domain-containing protein</fullName>
    </recommendedName>
</protein>
<dbReference type="GO" id="GO:0005737">
    <property type="term" value="C:cytoplasm"/>
    <property type="evidence" value="ECO:0007669"/>
    <property type="project" value="TreeGrafter"/>
</dbReference>
<accession>A0A9D4QK41</accession>
<dbReference type="GO" id="GO:0005634">
    <property type="term" value="C:nucleus"/>
    <property type="evidence" value="ECO:0007669"/>
    <property type="project" value="TreeGrafter"/>
</dbReference>
<dbReference type="GO" id="GO:0072354">
    <property type="term" value="F:histone H3T3 kinase activity"/>
    <property type="evidence" value="ECO:0007669"/>
    <property type="project" value="TreeGrafter"/>
</dbReference>
<dbReference type="PANTHER" id="PTHR24419">
    <property type="entry name" value="INTERLEUKIN-1 RECEPTOR-ASSOCIATED KINASE"/>
    <property type="match status" value="1"/>
</dbReference>
<dbReference type="Pfam" id="PF12330">
    <property type="entry name" value="Haspin_kinase"/>
    <property type="match status" value="1"/>
</dbReference>
<dbReference type="AlphaFoldDB" id="A0A9D4QK41"/>
<dbReference type="Gene3D" id="1.10.510.10">
    <property type="entry name" value="Transferase(Phosphotransferase) domain 1"/>
    <property type="match status" value="1"/>
</dbReference>
<name>A0A9D4QK41_RHISA</name>
<dbReference type="InterPro" id="IPR011009">
    <property type="entry name" value="Kinase-like_dom_sf"/>
</dbReference>